<feature type="transmembrane region" description="Helical" evidence="2">
    <location>
        <begin position="47"/>
        <end position="65"/>
    </location>
</feature>
<evidence type="ECO:0000256" key="2">
    <source>
        <dbReference type="SAM" id="Phobius"/>
    </source>
</evidence>
<name>A0A177CTU6_9PLEO</name>
<dbReference type="Proteomes" id="UP000077069">
    <property type="component" value="Unassembled WGS sequence"/>
</dbReference>
<dbReference type="RefSeq" id="XP_018041320.1">
    <property type="nucleotide sequence ID" value="XM_018184643.1"/>
</dbReference>
<protein>
    <submittedName>
        <fullName evidence="3">Uncharacterized protein</fullName>
    </submittedName>
</protein>
<reference evidence="3 4" key="1">
    <citation type="submission" date="2016-05" db="EMBL/GenBank/DDBJ databases">
        <title>Comparative analysis of secretome profiles of manganese(II)-oxidizing ascomycete fungi.</title>
        <authorList>
            <consortium name="DOE Joint Genome Institute"/>
            <person name="Zeiner C.A."/>
            <person name="Purvine S.O."/>
            <person name="Zink E.M."/>
            <person name="Wu S."/>
            <person name="Pasa-Tolic L."/>
            <person name="Chaput D.L."/>
            <person name="Haridas S."/>
            <person name="Grigoriev I.V."/>
            <person name="Santelli C.M."/>
            <person name="Hansel C.M."/>
        </authorList>
    </citation>
    <scope>NUCLEOTIDE SEQUENCE [LARGE SCALE GENOMIC DNA]</scope>
    <source>
        <strain evidence="3 4">AP3s5-JAC2a</strain>
    </source>
</reference>
<feature type="transmembrane region" description="Helical" evidence="2">
    <location>
        <begin position="12"/>
        <end position="35"/>
    </location>
</feature>
<feature type="transmembrane region" description="Helical" evidence="2">
    <location>
        <begin position="117"/>
        <end position="139"/>
    </location>
</feature>
<dbReference type="AlphaFoldDB" id="A0A177CTU6"/>
<keyword evidence="2" id="KW-1133">Transmembrane helix</keyword>
<evidence type="ECO:0000256" key="1">
    <source>
        <dbReference type="SAM" id="MobiDB-lite"/>
    </source>
</evidence>
<dbReference type="EMBL" id="KV441549">
    <property type="protein sequence ID" value="OAG10955.1"/>
    <property type="molecule type" value="Genomic_DNA"/>
</dbReference>
<sequence>MSHRLSGVPVNLLVAIFILFSIFIFTFTLVFATIVVPGYRLTTSFKVAYNIASAIVATVLARYASGEIQKQWLRQINHEISDVKYQLHHSPHIMQKWRAVLGINTFYERITSFKTTVLPQLSFLFTGLITTAVVAAVTLTDTTCFTDLEPPRIHSGADNKCTRMLPSNNTDRSSPLWEFRTFWNNDDGSAYYATTNLGCPSWSGAQFMGSINTINPAHVAYSRNGVGIQSSAIGTPEIFYTDFPEIVEPFDGLHGAKVNQSMLRTVSQCLPVMATNPVRCRPGGSVSFKSNIPEKVTDAEAVYHQISVEAGGCNFTQANAEDPNGKFGVMVSRFCPQENSVGKGTIAMGATGIISLTLAASIGDEDFLARHADSYEAMSAGVAKNLTYALSCDIDVQPTIKWRTLTLELQQGTLTTTPSYSKLISGVDGCVATTNNKANWTLGNGYAGGAAAALVAPLSEGRYWNGMTNTIFNQALNVTDTSDRYSTVASWQKLIRSAPYGFNQSTNALEDVLGLTTGITMSQMSTLDSMRSSSPLADPVNFRAAAQGHATFACTRVGSGQRSAVLFTLPPLLAMLTAIYLIFTVPRKPTSFKTSRLEDLIGIGMASERELSMAYRRDHLRQSQDPEAHVGIPRAPTLERNPFDDDAEEKAMGLQELRAVHHDRKNWD</sequence>
<dbReference type="OrthoDB" id="5400196at2759"/>
<dbReference type="GeneID" id="28768129"/>
<keyword evidence="4" id="KW-1185">Reference proteome</keyword>
<feature type="transmembrane region" description="Helical" evidence="2">
    <location>
        <begin position="564"/>
        <end position="583"/>
    </location>
</feature>
<accession>A0A177CTU6</accession>
<evidence type="ECO:0000313" key="3">
    <source>
        <dbReference type="EMBL" id="OAG10955.1"/>
    </source>
</evidence>
<feature type="region of interest" description="Disordered" evidence="1">
    <location>
        <begin position="621"/>
        <end position="643"/>
    </location>
</feature>
<evidence type="ECO:0000313" key="4">
    <source>
        <dbReference type="Proteomes" id="UP000077069"/>
    </source>
</evidence>
<proteinExistence type="predicted"/>
<keyword evidence="2" id="KW-0472">Membrane</keyword>
<keyword evidence="2" id="KW-0812">Transmembrane</keyword>
<dbReference type="InParanoid" id="A0A177CTU6"/>
<organism evidence="3 4">
    <name type="scientific">Paraphaeosphaeria sporulosa</name>
    <dbReference type="NCBI Taxonomy" id="1460663"/>
    <lineage>
        <taxon>Eukaryota</taxon>
        <taxon>Fungi</taxon>
        <taxon>Dikarya</taxon>
        <taxon>Ascomycota</taxon>
        <taxon>Pezizomycotina</taxon>
        <taxon>Dothideomycetes</taxon>
        <taxon>Pleosporomycetidae</taxon>
        <taxon>Pleosporales</taxon>
        <taxon>Massarineae</taxon>
        <taxon>Didymosphaeriaceae</taxon>
        <taxon>Paraphaeosphaeria</taxon>
    </lineage>
</organism>
<gene>
    <name evidence="3" type="ORF">CC84DRAFT_1256675</name>
</gene>